<feature type="region of interest" description="Disordered" evidence="2">
    <location>
        <begin position="509"/>
        <end position="649"/>
    </location>
</feature>
<name>A0AAV5VNA7_9BILA</name>
<keyword evidence="1" id="KW-0175">Coiled coil</keyword>
<evidence type="ECO:0000256" key="2">
    <source>
        <dbReference type="SAM" id="MobiDB-lite"/>
    </source>
</evidence>
<protein>
    <submittedName>
        <fullName evidence="3">Uncharacterized protein</fullName>
    </submittedName>
</protein>
<reference evidence="3" key="1">
    <citation type="submission" date="2023-10" db="EMBL/GenBank/DDBJ databases">
        <title>Genome assembly of Pristionchus species.</title>
        <authorList>
            <person name="Yoshida K."/>
            <person name="Sommer R.J."/>
        </authorList>
    </citation>
    <scope>NUCLEOTIDE SEQUENCE</scope>
    <source>
        <strain evidence="3">RS5133</strain>
    </source>
</reference>
<dbReference type="EMBL" id="BTSY01000003">
    <property type="protein sequence ID" value="GMT20106.1"/>
    <property type="molecule type" value="Genomic_DNA"/>
</dbReference>
<dbReference type="InterPro" id="IPR019734">
    <property type="entry name" value="TPR_rpt"/>
</dbReference>
<feature type="compositionally biased region" description="Acidic residues" evidence="2">
    <location>
        <begin position="683"/>
        <end position="693"/>
    </location>
</feature>
<evidence type="ECO:0000256" key="1">
    <source>
        <dbReference type="SAM" id="Coils"/>
    </source>
</evidence>
<feature type="coiled-coil region" evidence="1">
    <location>
        <begin position="366"/>
        <end position="393"/>
    </location>
</feature>
<dbReference type="AlphaFoldDB" id="A0AAV5VNA7"/>
<dbReference type="SUPFAM" id="SSF48452">
    <property type="entry name" value="TPR-like"/>
    <property type="match status" value="1"/>
</dbReference>
<sequence>MQKEPSDYAANKERALRTELEKAVRSKGKGEKGEVRARIDLGEYLKSNKRNKEAIEEYEAALVVDSVENKVVLHILDQLVTLHAQEGNHDYAMKYIDQYDKTSSSDEEVHLREYTVGWSLLELYRLDENEELIKMAKERVVRSMDILKNKRKEVEQSLYKETIKQRERSLTTHLAEIHGILKEEKEAEECIKSALILCKRSEVSKFEVLNVKYAFEWSNRVEVAQKLVKLARRSESRLIEALFLLAKAHFEKESMENGIEDLYEIYHHSSSHGTAGNIEELEKLAVFAYKVRAVKKRLIECEKEKDVEGQYRCEDQLGDLFTYADEENILNKERASIHYDEAYKLAPTREGKKSTLSSLAVTAWTNHEYQEAIRFYEEKMKEEEDAGEDITETEVEIFKTKVAVDLFATCPKMVEEAERLAVIPGNQFVDDIYNCLAEKFEEKGRVSDWKKYKNLADEFTKRKKPICGKDSDKKEKENPAVKFCDDGKILALFEQESVEFHLRRIEDNQKKEENKSMSTPRSVKKAEEARNRGKRARSGINKYEDSNTHNVKRRSRRGVELSKDNEDEGQREKEGMEEEERGRSMSTGAGLISQEEENSQNDMMVPHDSMAEQPKHQAKVEEEHEAIAAPASTEVVQPPSIKTGRNGIAEKVTRETESLRAPVVTQGKGGQVAKDTKKVKEEEPIDISDDEEDNTPVKRYQVVATNDSNADSIFVRVKVFMGNSKKEEEETYMTMCPIDTLVEDLINIKGKLQKLAGGRECMWSYDNNILQAISIRVVASLTNVQPFQLSCRVMD</sequence>
<keyword evidence="4" id="KW-1185">Reference proteome</keyword>
<evidence type="ECO:0000313" key="4">
    <source>
        <dbReference type="Proteomes" id="UP001432322"/>
    </source>
</evidence>
<dbReference type="InterPro" id="IPR011990">
    <property type="entry name" value="TPR-like_helical_dom_sf"/>
</dbReference>
<dbReference type="Proteomes" id="UP001432322">
    <property type="component" value="Unassembled WGS sequence"/>
</dbReference>
<organism evidence="3 4">
    <name type="scientific">Pristionchus fissidentatus</name>
    <dbReference type="NCBI Taxonomy" id="1538716"/>
    <lineage>
        <taxon>Eukaryota</taxon>
        <taxon>Metazoa</taxon>
        <taxon>Ecdysozoa</taxon>
        <taxon>Nematoda</taxon>
        <taxon>Chromadorea</taxon>
        <taxon>Rhabditida</taxon>
        <taxon>Rhabditina</taxon>
        <taxon>Diplogasteromorpha</taxon>
        <taxon>Diplogasteroidea</taxon>
        <taxon>Neodiplogasteridae</taxon>
        <taxon>Pristionchus</taxon>
    </lineage>
</organism>
<gene>
    <name evidence="3" type="ORF">PFISCL1PPCAC_11403</name>
</gene>
<feature type="compositionally biased region" description="Basic and acidic residues" evidence="2">
    <location>
        <begin position="557"/>
        <end position="574"/>
    </location>
</feature>
<dbReference type="SMART" id="SM00028">
    <property type="entry name" value="TPR"/>
    <property type="match status" value="4"/>
</dbReference>
<comment type="caution">
    <text evidence="3">The sequence shown here is derived from an EMBL/GenBank/DDBJ whole genome shotgun (WGS) entry which is preliminary data.</text>
</comment>
<proteinExistence type="predicted"/>
<evidence type="ECO:0000313" key="3">
    <source>
        <dbReference type="EMBL" id="GMT20106.1"/>
    </source>
</evidence>
<accession>A0AAV5VNA7</accession>
<feature type="compositionally biased region" description="Basic and acidic residues" evidence="2">
    <location>
        <begin position="609"/>
        <end position="626"/>
    </location>
</feature>
<feature type="region of interest" description="Disordered" evidence="2">
    <location>
        <begin position="665"/>
        <end position="693"/>
    </location>
</feature>
<dbReference type="Gene3D" id="1.25.40.10">
    <property type="entry name" value="Tetratricopeptide repeat domain"/>
    <property type="match status" value="1"/>
</dbReference>